<accession>A0A5R9ILW4</accession>
<dbReference type="InterPro" id="IPR001736">
    <property type="entry name" value="PLipase_D/transphosphatidylase"/>
</dbReference>
<keyword evidence="3 9" id="KW-0808">Transferase</keyword>
<dbReference type="PANTHER" id="PTHR12586:SF1">
    <property type="entry name" value="CDP-DIACYLGLYCEROL--GLYCEROL-3-PHOSPHATE 3-PHOSPHATIDYLTRANSFERASE, MITOCHONDRIAL"/>
    <property type="match status" value="1"/>
</dbReference>
<protein>
    <submittedName>
        <fullName evidence="9">CDP-diacylglycerol--serine O-phosphatidyltransferase</fullName>
        <ecNumber evidence="9">2.7.8.8</ecNumber>
    </submittedName>
</protein>
<reference evidence="9 10" key="1">
    <citation type="submission" date="2019-05" db="EMBL/GenBank/DDBJ databases">
        <title>Genome sequences of Thalassotalea litorea 1K03283.</title>
        <authorList>
            <person name="Zhang D."/>
        </authorList>
    </citation>
    <scope>NUCLEOTIDE SEQUENCE [LARGE SCALE GENOMIC DNA]</scope>
    <source>
        <strain evidence="9 10">MCCC 1K03283</strain>
    </source>
</reference>
<dbReference type="PROSITE" id="PS50035">
    <property type="entry name" value="PLD"/>
    <property type="match status" value="2"/>
</dbReference>
<sequence>MLARYRQIPLSNALPLHSDEIDVLLSAEDFRLRLLDLIKRAKTRIYLTALYLQDDEAGREILDTLVAAKQANPKLVIRVFVDFHRAQRGLIGEKKSLGNRQLYLDINKSFPDALEIFGVPVKQKEFLGVLHLKGFVIDDTVLYSGASLNNVYLDVGDKYRCDRYHQITQAGLANSFVDYLQSNFVKSGLAPRINVPESVDKKQQKSLIKQLKGLLRRAKYQVRSPNTEQAPMQIQPLVGFGKRGNGLNQAARKIVKSAQDSLVIFTPYFNLPKPLGSDLRSALKRGVEVTIVVGDKKANDFYIADEAQFSTIGIVPYLYEVLLSRFVKRHQKFIDKGQLNIRLWYHGDNSYHLKGIVADEKYHLLTGSNMNPRAWNLDIENGLFIVDEHRHLLDKWHQELENILQYTTRVNHFSDIETSKEYPEKVRELLRRIQLTSFDRILKRFL</sequence>
<dbReference type="CDD" id="cd09134">
    <property type="entry name" value="PLDc_PSS_G_neg_1"/>
    <property type="match status" value="1"/>
</dbReference>
<dbReference type="PANTHER" id="PTHR12586">
    <property type="entry name" value="CDP-DIACYLGLYCEROL--SERINE O-PHOSPHATIDYLTRANSFERASE"/>
    <property type="match status" value="1"/>
</dbReference>
<dbReference type="EMBL" id="VCBC01000011">
    <property type="protein sequence ID" value="TLU64241.1"/>
    <property type="molecule type" value="Genomic_DNA"/>
</dbReference>
<evidence type="ECO:0000256" key="5">
    <source>
        <dbReference type="ARBA" id="ARBA00023098"/>
    </source>
</evidence>
<dbReference type="EC" id="2.7.8.8" evidence="9"/>
<name>A0A5R9ILW4_9GAMM</name>
<evidence type="ECO:0000313" key="9">
    <source>
        <dbReference type="EMBL" id="TLU64241.1"/>
    </source>
</evidence>
<keyword evidence="7" id="KW-1208">Phospholipid metabolism</keyword>
<dbReference type="Gene3D" id="3.30.870.10">
    <property type="entry name" value="Endonuclease Chain A"/>
    <property type="match status" value="2"/>
</dbReference>
<dbReference type="GO" id="GO:0005829">
    <property type="term" value="C:cytosol"/>
    <property type="evidence" value="ECO:0007669"/>
    <property type="project" value="TreeGrafter"/>
</dbReference>
<dbReference type="GO" id="GO:0008444">
    <property type="term" value="F:CDP-diacylglycerol-glycerol-3-phosphate 3-phosphatidyltransferase activity"/>
    <property type="evidence" value="ECO:0007669"/>
    <property type="project" value="InterPro"/>
</dbReference>
<feature type="domain" description="PLD phosphodiesterase" evidence="8">
    <location>
        <begin position="126"/>
        <end position="152"/>
    </location>
</feature>
<feature type="domain" description="PLD phosphodiesterase" evidence="8">
    <location>
        <begin position="347"/>
        <end position="374"/>
    </location>
</feature>
<evidence type="ECO:0000256" key="3">
    <source>
        <dbReference type="ARBA" id="ARBA00022679"/>
    </source>
</evidence>
<keyword evidence="10" id="KW-1185">Reference proteome</keyword>
<keyword evidence="2" id="KW-0444">Lipid biosynthesis</keyword>
<evidence type="ECO:0000256" key="4">
    <source>
        <dbReference type="ARBA" id="ARBA00022737"/>
    </source>
</evidence>
<evidence type="ECO:0000256" key="7">
    <source>
        <dbReference type="ARBA" id="ARBA00023264"/>
    </source>
</evidence>
<evidence type="ECO:0000256" key="2">
    <source>
        <dbReference type="ARBA" id="ARBA00022516"/>
    </source>
</evidence>
<dbReference type="OrthoDB" id="8543662at2"/>
<evidence type="ECO:0000256" key="1">
    <source>
        <dbReference type="ARBA" id="ARBA00010682"/>
    </source>
</evidence>
<dbReference type="AlphaFoldDB" id="A0A5R9ILW4"/>
<dbReference type="Pfam" id="PF13091">
    <property type="entry name" value="PLDc_2"/>
    <property type="match status" value="1"/>
</dbReference>
<dbReference type="InterPro" id="IPR016270">
    <property type="entry name" value="PGS1"/>
</dbReference>
<proteinExistence type="inferred from homology"/>
<comment type="similarity">
    <text evidence="1">Belongs to the CDP-alcohol phosphatidyltransferase class-II family.</text>
</comment>
<gene>
    <name evidence="9" type="primary">pssA</name>
    <name evidence="9" type="ORF">FE810_11570</name>
</gene>
<dbReference type="Proteomes" id="UP000307790">
    <property type="component" value="Unassembled WGS sequence"/>
</dbReference>
<dbReference type="InterPro" id="IPR025202">
    <property type="entry name" value="PLD-like_dom"/>
</dbReference>
<evidence type="ECO:0000256" key="6">
    <source>
        <dbReference type="ARBA" id="ARBA00023209"/>
    </source>
</evidence>
<comment type="caution">
    <text evidence="9">The sequence shown here is derived from an EMBL/GenBank/DDBJ whole genome shotgun (WGS) entry which is preliminary data.</text>
</comment>
<dbReference type="GO" id="GO:0032049">
    <property type="term" value="P:cardiolipin biosynthetic process"/>
    <property type="evidence" value="ECO:0007669"/>
    <property type="project" value="InterPro"/>
</dbReference>
<keyword evidence="5" id="KW-0443">Lipid metabolism</keyword>
<dbReference type="GO" id="GO:0003882">
    <property type="term" value="F:CDP-diacylglycerol-serine O-phosphatidyltransferase activity"/>
    <property type="evidence" value="ECO:0007669"/>
    <property type="project" value="UniProtKB-EC"/>
</dbReference>
<dbReference type="NCBIfam" id="NF006946">
    <property type="entry name" value="PRK09428.1"/>
    <property type="match status" value="1"/>
</dbReference>
<keyword evidence="6" id="KW-0594">Phospholipid biosynthesis</keyword>
<organism evidence="9 10">
    <name type="scientific">Thalassotalea litorea</name>
    <dbReference type="NCBI Taxonomy" id="2020715"/>
    <lineage>
        <taxon>Bacteria</taxon>
        <taxon>Pseudomonadati</taxon>
        <taxon>Pseudomonadota</taxon>
        <taxon>Gammaproteobacteria</taxon>
        <taxon>Alteromonadales</taxon>
        <taxon>Colwelliaceae</taxon>
        <taxon>Thalassotalea</taxon>
    </lineage>
</organism>
<evidence type="ECO:0000259" key="8">
    <source>
        <dbReference type="PROSITE" id="PS50035"/>
    </source>
</evidence>
<dbReference type="RefSeq" id="WP_138320224.1">
    <property type="nucleotide sequence ID" value="NZ_VCBC01000011.1"/>
</dbReference>
<dbReference type="Pfam" id="PF00614">
    <property type="entry name" value="PLDc"/>
    <property type="match status" value="1"/>
</dbReference>
<keyword evidence="4" id="KW-0677">Repeat</keyword>
<evidence type="ECO:0000313" key="10">
    <source>
        <dbReference type="Proteomes" id="UP000307790"/>
    </source>
</evidence>
<dbReference type="SUPFAM" id="SSF56024">
    <property type="entry name" value="Phospholipase D/nuclease"/>
    <property type="match status" value="2"/>
</dbReference>
<dbReference type="SMART" id="SM00155">
    <property type="entry name" value="PLDc"/>
    <property type="match status" value="2"/>
</dbReference>
<dbReference type="PIRSF" id="PIRSF000850">
    <property type="entry name" value="Phospholipase_D_PSS"/>
    <property type="match status" value="1"/>
</dbReference>